<dbReference type="InterPro" id="IPR004360">
    <property type="entry name" value="Glyas_Fos-R_dOase_dom"/>
</dbReference>
<gene>
    <name evidence="2" type="ORF">SNA_26970</name>
</gene>
<keyword evidence="3" id="KW-1185">Reference proteome</keyword>
<evidence type="ECO:0000313" key="3">
    <source>
        <dbReference type="Proteomes" id="UP000032458"/>
    </source>
</evidence>
<dbReference type="Pfam" id="PF00903">
    <property type="entry name" value="Glyoxalase"/>
    <property type="match status" value="1"/>
</dbReference>
<name>A0A0D7CHC0_9ACTN</name>
<protein>
    <submittedName>
        <fullName evidence="2">Glyoxalase</fullName>
    </submittedName>
</protein>
<proteinExistence type="predicted"/>
<dbReference type="EMBL" id="JRKI01000034">
    <property type="protein sequence ID" value="KIZ15240.1"/>
    <property type="molecule type" value="Genomic_DNA"/>
</dbReference>
<dbReference type="RefSeq" id="WP_044366950.1">
    <property type="nucleotide sequence ID" value="NZ_JRKI01000034.1"/>
</dbReference>
<dbReference type="PATRIC" id="fig|1240678.4.peg.5742"/>
<dbReference type="AlphaFoldDB" id="A0A0D7CHC0"/>
<accession>A0A0D7CHC0</accession>
<dbReference type="PROSITE" id="PS51819">
    <property type="entry name" value="VOC"/>
    <property type="match status" value="1"/>
</dbReference>
<comment type="caution">
    <text evidence="2">The sequence shown here is derived from an EMBL/GenBank/DDBJ whole genome shotgun (WGS) entry which is preliminary data.</text>
</comment>
<dbReference type="Proteomes" id="UP000032458">
    <property type="component" value="Unassembled WGS sequence"/>
</dbReference>
<evidence type="ECO:0000259" key="1">
    <source>
        <dbReference type="PROSITE" id="PS51819"/>
    </source>
</evidence>
<organism evidence="2 3">
    <name type="scientific">Streptomyces natalensis ATCC 27448</name>
    <dbReference type="NCBI Taxonomy" id="1240678"/>
    <lineage>
        <taxon>Bacteria</taxon>
        <taxon>Bacillati</taxon>
        <taxon>Actinomycetota</taxon>
        <taxon>Actinomycetes</taxon>
        <taxon>Kitasatosporales</taxon>
        <taxon>Streptomycetaceae</taxon>
        <taxon>Streptomyces</taxon>
    </lineage>
</organism>
<feature type="domain" description="VOC" evidence="1">
    <location>
        <begin position="1"/>
        <end position="135"/>
    </location>
</feature>
<reference evidence="2 3" key="1">
    <citation type="submission" date="2014-09" db="EMBL/GenBank/DDBJ databases">
        <title>Draft genome sequence of Streptomyces natalensis ATCC 27448, producer of the antifungal pimaricin.</title>
        <authorList>
            <person name="Mendes M.V."/>
            <person name="Beites T."/>
            <person name="Pires S."/>
            <person name="Santos C.L."/>
            <person name="Moradas-Ferreira P."/>
        </authorList>
    </citation>
    <scope>NUCLEOTIDE SEQUENCE [LARGE SCALE GENOMIC DNA]</scope>
    <source>
        <strain evidence="2 3">ATCC 27448</strain>
    </source>
</reference>
<dbReference type="InterPro" id="IPR029068">
    <property type="entry name" value="Glyas_Bleomycin-R_OHBP_Dase"/>
</dbReference>
<sequence length="135" mass="14907">MDALYPRLLVTRFTECFTFYKAILPPLIGADLVKGTPEGPYANWDVDDEAVLVLFDRGAMAATIGTGTLPAEPRPAQDTAMLVFRVDDVDKRMALCLEHGGRLVAAPTDRPEWGPNLRSAHLRDPDGHLIELQSY</sequence>
<dbReference type="SUPFAM" id="SSF54593">
    <property type="entry name" value="Glyoxalase/Bleomycin resistance protein/Dihydroxybiphenyl dioxygenase"/>
    <property type="match status" value="1"/>
</dbReference>
<dbReference type="InterPro" id="IPR037523">
    <property type="entry name" value="VOC_core"/>
</dbReference>
<dbReference type="Gene3D" id="3.10.180.10">
    <property type="entry name" value="2,3-Dihydroxybiphenyl 1,2-Dioxygenase, domain 1"/>
    <property type="match status" value="1"/>
</dbReference>
<evidence type="ECO:0000313" key="2">
    <source>
        <dbReference type="EMBL" id="KIZ15240.1"/>
    </source>
</evidence>